<feature type="signal peptide" evidence="2">
    <location>
        <begin position="1"/>
        <end position="22"/>
    </location>
</feature>
<name>A0A9X9SHZ6_STRDY</name>
<feature type="compositionally biased region" description="Polar residues" evidence="1">
    <location>
        <begin position="205"/>
        <end position="230"/>
    </location>
</feature>
<protein>
    <submittedName>
        <fullName evidence="3">Uncharacterized protein</fullName>
    </submittedName>
</protein>
<comment type="caution">
    <text evidence="3">The sequence shown here is derived from an EMBL/GenBank/DDBJ whole genome shotgun (WGS) entry which is preliminary data.</text>
</comment>
<evidence type="ECO:0000313" key="3">
    <source>
        <dbReference type="EMBL" id="VTS78088.1"/>
    </source>
</evidence>
<organism evidence="3 4">
    <name type="scientific">Streptococcus dysgalactiae</name>
    <dbReference type="NCBI Taxonomy" id="1334"/>
    <lineage>
        <taxon>Bacteria</taxon>
        <taxon>Bacillati</taxon>
        <taxon>Bacillota</taxon>
        <taxon>Bacilli</taxon>
        <taxon>Lactobacillales</taxon>
        <taxon>Streptococcaceae</taxon>
        <taxon>Streptococcus</taxon>
    </lineage>
</organism>
<evidence type="ECO:0000256" key="1">
    <source>
        <dbReference type="SAM" id="MobiDB-lite"/>
    </source>
</evidence>
<dbReference type="AlphaFoldDB" id="A0A9X9SHZ6"/>
<dbReference type="RefSeq" id="WP_143928091.1">
    <property type="nucleotide sequence ID" value="NZ_CABEIM010000003.1"/>
</dbReference>
<proteinExistence type="predicted"/>
<dbReference type="Proteomes" id="UP000373301">
    <property type="component" value="Unassembled WGS sequence"/>
</dbReference>
<gene>
    <name evidence="3" type="ORF">NCTC7982_00573</name>
</gene>
<reference evidence="3 4" key="1">
    <citation type="submission" date="2019-05" db="EMBL/GenBank/DDBJ databases">
        <authorList>
            <consortium name="Pathogen Informatics"/>
        </authorList>
    </citation>
    <scope>NUCLEOTIDE SEQUENCE [LARGE SCALE GENOMIC DNA]</scope>
    <source>
        <strain evidence="3 4">NCTC7982</strain>
    </source>
</reference>
<feature type="region of interest" description="Disordered" evidence="1">
    <location>
        <begin position="197"/>
        <end position="236"/>
    </location>
</feature>
<feature type="chain" id="PRO_5040799609" evidence="2">
    <location>
        <begin position="23"/>
        <end position="270"/>
    </location>
</feature>
<evidence type="ECO:0000313" key="4">
    <source>
        <dbReference type="Proteomes" id="UP000373301"/>
    </source>
</evidence>
<dbReference type="EMBL" id="CABEIM010000003">
    <property type="protein sequence ID" value="VTS78088.1"/>
    <property type="molecule type" value="Genomic_DNA"/>
</dbReference>
<sequence>MKKKLVLATALLTVGVATNVKAEEERASEHETLSTQVDQKMDSETLKWVVDPDHPKVKDDNNDPIPVNIDNDKITVQLPQGWSLWLEKDGRDYSPLEINSINLETHKKRYKGTSDYSKNTSPKVLFQETNDDSEDENLKFSFIYNDNQGFTRLPLTIKVGGPTGESKETLKLLYRTDYNYLAGSTIFKDSQTINKEQEENKVSDSKQSIAENQLQQSNQDSTSQDENNLEQNHEEGDNSWVSYLKVKAQKTWTNLKYYCNPMNWFGRWGS</sequence>
<evidence type="ECO:0000256" key="2">
    <source>
        <dbReference type="SAM" id="SignalP"/>
    </source>
</evidence>
<keyword evidence="2" id="KW-0732">Signal</keyword>
<accession>A0A9X9SHZ6</accession>